<feature type="compositionally biased region" description="Low complexity" evidence="10">
    <location>
        <begin position="405"/>
        <end position="445"/>
    </location>
</feature>
<evidence type="ECO:0000313" key="13">
    <source>
        <dbReference type="EMBL" id="KAL0952368.1"/>
    </source>
</evidence>
<protein>
    <recommendedName>
        <fullName evidence="5">polynucleotide adenylyltransferase</fullName>
        <ecNumber evidence="5">2.7.7.19</ecNumber>
    </recommendedName>
</protein>
<reference evidence="14" key="1">
    <citation type="submission" date="2024-06" db="EMBL/GenBank/DDBJ databases">
        <title>Multi-omics analyses provide insights into the biosynthesis of the anticancer antibiotic pleurotin in Hohenbuehelia grisea.</title>
        <authorList>
            <person name="Weaver J.A."/>
            <person name="Alberti F."/>
        </authorList>
    </citation>
    <scope>NUCLEOTIDE SEQUENCE [LARGE SCALE GENOMIC DNA]</scope>
    <source>
        <strain evidence="14">T-177</strain>
    </source>
</reference>
<feature type="compositionally biased region" description="Basic and acidic residues" evidence="10">
    <location>
        <begin position="1170"/>
        <end position="1183"/>
    </location>
</feature>
<dbReference type="CDD" id="cd05402">
    <property type="entry name" value="NT_PAP_TUTase"/>
    <property type="match status" value="1"/>
</dbReference>
<feature type="domain" description="PAP-associated" evidence="11">
    <location>
        <begin position="278"/>
        <end position="341"/>
    </location>
</feature>
<comment type="subcellular location">
    <subcellularLocation>
        <location evidence="3">Cytoplasm</location>
    </subcellularLocation>
</comment>
<evidence type="ECO:0000256" key="3">
    <source>
        <dbReference type="ARBA" id="ARBA00004496"/>
    </source>
</evidence>
<dbReference type="EC" id="2.7.7.19" evidence="5"/>
<comment type="caution">
    <text evidence="13">The sequence shown here is derived from an EMBL/GenBank/DDBJ whole genome shotgun (WGS) entry which is preliminary data.</text>
</comment>
<dbReference type="SUPFAM" id="SSF81301">
    <property type="entry name" value="Nucleotidyltransferase"/>
    <property type="match status" value="1"/>
</dbReference>
<comment type="cofactor">
    <cofactor evidence="1">
        <name>Mn(2+)</name>
        <dbReference type="ChEBI" id="CHEBI:29035"/>
    </cofactor>
</comment>
<evidence type="ECO:0000256" key="10">
    <source>
        <dbReference type="SAM" id="MobiDB-lite"/>
    </source>
</evidence>
<feature type="region of interest" description="Disordered" evidence="10">
    <location>
        <begin position="1284"/>
        <end position="1371"/>
    </location>
</feature>
<dbReference type="PANTHER" id="PTHR12271">
    <property type="entry name" value="POLY A POLYMERASE CID PAP -RELATED"/>
    <property type="match status" value="1"/>
</dbReference>
<comment type="similarity">
    <text evidence="4">Belongs to the DNA polymerase type-B-like family.</text>
</comment>
<feature type="compositionally biased region" description="Low complexity" evidence="10">
    <location>
        <begin position="962"/>
        <end position="977"/>
    </location>
</feature>
<feature type="compositionally biased region" description="Low complexity" evidence="10">
    <location>
        <begin position="643"/>
        <end position="653"/>
    </location>
</feature>
<dbReference type="InterPro" id="IPR043519">
    <property type="entry name" value="NT_sf"/>
</dbReference>
<evidence type="ECO:0000256" key="2">
    <source>
        <dbReference type="ARBA" id="ARBA00001946"/>
    </source>
</evidence>
<feature type="compositionally biased region" description="Polar residues" evidence="10">
    <location>
        <begin position="1292"/>
        <end position="1310"/>
    </location>
</feature>
<feature type="region of interest" description="Disordered" evidence="10">
    <location>
        <begin position="389"/>
        <end position="489"/>
    </location>
</feature>
<feature type="compositionally biased region" description="Polar residues" evidence="10">
    <location>
        <begin position="949"/>
        <end position="961"/>
    </location>
</feature>
<feature type="region of interest" description="Disordered" evidence="10">
    <location>
        <begin position="795"/>
        <end position="1156"/>
    </location>
</feature>
<dbReference type="EMBL" id="JASNQZ010000010">
    <property type="protein sequence ID" value="KAL0952368.1"/>
    <property type="molecule type" value="Genomic_DNA"/>
</dbReference>
<dbReference type="SUPFAM" id="SSF81631">
    <property type="entry name" value="PAP/OAS1 substrate-binding domain"/>
    <property type="match status" value="1"/>
</dbReference>
<feature type="compositionally biased region" description="Polar residues" evidence="10">
    <location>
        <begin position="468"/>
        <end position="484"/>
    </location>
</feature>
<feature type="compositionally biased region" description="Polar residues" evidence="10">
    <location>
        <begin position="1060"/>
        <end position="1080"/>
    </location>
</feature>
<feature type="compositionally biased region" description="Low complexity" evidence="10">
    <location>
        <begin position="1191"/>
        <end position="1202"/>
    </location>
</feature>
<feature type="compositionally biased region" description="Polar residues" evidence="10">
    <location>
        <begin position="513"/>
        <end position="532"/>
    </location>
</feature>
<evidence type="ECO:0000256" key="6">
    <source>
        <dbReference type="ARBA" id="ARBA00022490"/>
    </source>
</evidence>
<gene>
    <name evidence="13" type="ORF">HGRIS_006646</name>
</gene>
<feature type="domain" description="Poly(A) RNA polymerase mitochondrial-like central palm" evidence="12">
    <location>
        <begin position="43"/>
        <end position="180"/>
    </location>
</feature>
<keyword evidence="6" id="KW-0963">Cytoplasm</keyword>
<feature type="compositionally biased region" description="Low complexity" evidence="10">
    <location>
        <begin position="535"/>
        <end position="550"/>
    </location>
</feature>
<evidence type="ECO:0000256" key="5">
    <source>
        <dbReference type="ARBA" id="ARBA00012388"/>
    </source>
</evidence>
<dbReference type="Proteomes" id="UP001556367">
    <property type="component" value="Unassembled WGS sequence"/>
</dbReference>
<evidence type="ECO:0000256" key="4">
    <source>
        <dbReference type="ARBA" id="ARBA00008593"/>
    </source>
</evidence>
<keyword evidence="9" id="KW-0460">Magnesium</keyword>
<evidence type="ECO:0000259" key="12">
    <source>
        <dbReference type="Pfam" id="PF22600"/>
    </source>
</evidence>
<evidence type="ECO:0000313" key="14">
    <source>
        <dbReference type="Proteomes" id="UP001556367"/>
    </source>
</evidence>
<organism evidence="13 14">
    <name type="scientific">Hohenbuehelia grisea</name>
    <dbReference type="NCBI Taxonomy" id="104357"/>
    <lineage>
        <taxon>Eukaryota</taxon>
        <taxon>Fungi</taxon>
        <taxon>Dikarya</taxon>
        <taxon>Basidiomycota</taxon>
        <taxon>Agaricomycotina</taxon>
        <taxon>Agaricomycetes</taxon>
        <taxon>Agaricomycetidae</taxon>
        <taxon>Agaricales</taxon>
        <taxon>Pleurotineae</taxon>
        <taxon>Pleurotaceae</taxon>
        <taxon>Hohenbuehelia</taxon>
    </lineage>
</organism>
<feature type="region of interest" description="Disordered" evidence="10">
    <location>
        <begin position="1170"/>
        <end position="1260"/>
    </location>
</feature>
<dbReference type="InterPro" id="IPR054708">
    <property type="entry name" value="MTPAP-like_central"/>
</dbReference>
<name>A0ABR3J9K5_9AGAR</name>
<evidence type="ECO:0000256" key="9">
    <source>
        <dbReference type="ARBA" id="ARBA00022842"/>
    </source>
</evidence>
<dbReference type="InterPro" id="IPR002058">
    <property type="entry name" value="PAP_assoc"/>
</dbReference>
<feature type="compositionally biased region" description="Polar residues" evidence="10">
    <location>
        <begin position="905"/>
        <end position="922"/>
    </location>
</feature>
<keyword evidence="14" id="KW-1185">Reference proteome</keyword>
<evidence type="ECO:0000259" key="11">
    <source>
        <dbReference type="Pfam" id="PF03828"/>
    </source>
</evidence>
<feature type="compositionally biased region" description="Pro residues" evidence="10">
    <location>
        <begin position="455"/>
        <end position="466"/>
    </location>
</feature>
<feature type="compositionally biased region" description="Polar residues" evidence="10">
    <location>
        <begin position="853"/>
        <end position="877"/>
    </location>
</feature>
<feature type="region of interest" description="Disordered" evidence="10">
    <location>
        <begin position="503"/>
        <end position="595"/>
    </location>
</feature>
<feature type="compositionally biased region" description="Polar residues" evidence="10">
    <location>
        <begin position="1203"/>
        <end position="1223"/>
    </location>
</feature>
<dbReference type="PANTHER" id="PTHR12271:SF40">
    <property type="entry name" value="POLY(A) RNA POLYMERASE GLD2"/>
    <property type="match status" value="1"/>
</dbReference>
<dbReference type="Pfam" id="PF03828">
    <property type="entry name" value="PAP_assoc"/>
    <property type="match status" value="1"/>
</dbReference>
<feature type="region of interest" description="Disordered" evidence="10">
    <location>
        <begin position="625"/>
        <end position="657"/>
    </location>
</feature>
<evidence type="ECO:0000256" key="7">
    <source>
        <dbReference type="ARBA" id="ARBA00022679"/>
    </source>
</evidence>
<feature type="compositionally biased region" description="Polar residues" evidence="10">
    <location>
        <begin position="1249"/>
        <end position="1260"/>
    </location>
</feature>
<dbReference type="Pfam" id="PF22600">
    <property type="entry name" value="MTPAP-like_central"/>
    <property type="match status" value="1"/>
</dbReference>
<accession>A0ABR3J9K5</accession>
<feature type="compositionally biased region" description="Low complexity" evidence="10">
    <location>
        <begin position="1311"/>
        <end position="1341"/>
    </location>
</feature>
<feature type="compositionally biased region" description="Basic and acidic residues" evidence="10">
    <location>
        <begin position="1342"/>
        <end position="1352"/>
    </location>
</feature>
<dbReference type="Gene3D" id="3.30.460.10">
    <property type="entry name" value="Beta Polymerase, domain 2"/>
    <property type="match status" value="1"/>
</dbReference>
<dbReference type="Gene3D" id="1.10.1410.10">
    <property type="match status" value="1"/>
</dbReference>
<keyword evidence="7" id="KW-0808">Transferase</keyword>
<evidence type="ECO:0000256" key="8">
    <source>
        <dbReference type="ARBA" id="ARBA00022723"/>
    </source>
</evidence>
<keyword evidence="8" id="KW-0479">Metal-binding</keyword>
<evidence type="ECO:0000256" key="1">
    <source>
        <dbReference type="ARBA" id="ARBA00001936"/>
    </source>
</evidence>
<comment type="cofactor">
    <cofactor evidence="2">
        <name>Mg(2+)</name>
        <dbReference type="ChEBI" id="CHEBI:18420"/>
    </cofactor>
</comment>
<sequence>MAYTQPTIHASPNLPLHAANPTQSPAIAQRRPGSRHRFIADLSQCLFDFVIQLLPTPEELAVKEDVRKLLERLIRTIEPESRLLSFGSTANGFSLRNSDMDLCCLIDSEERLAASDLVTMLGDLLERETKFHVKPLPHARIPIVKLSLDPSPGLPLGIACDIGFENRLALENTRLLMCYAMIDPTRVRTLVLFLKVWSKRRKINSPYKGTLSSYGYVLLVIYFLVHVKNPPVLPNIQQLPPLRPISPEDTHLNGHNIWFFDDVELLRQRWHSENTETVAELLVDFFRYYSRDFSYNTGVASIRAGLLKKESKGWQNDLSSSRYNDSRERNRLCIEDPFEIDFNVARCVTKDGLYTIRGEFMRASRILATRPERAILALAELCVERPDEHLISPPTHHPPVTFSQSSKAATLSSPTTSSTTLSNPGDSPASKSSKLSPLSTPAKPSGAPKLTRLPPITPLPQFPPQTPYTVGSSSIRPAQDSLSPPAQFFDRDHTAHQPLVMPTAQGEADRSQTEQANVMGSPLSHSDSSTLVEGSASADSSDTSIDASVDSPEKGKELRSTPAVLAVGPPRTLPEHMAPKRSKWTSPPPAEASTADHSFFESQLGIGLELATAATAAREREAKRRAKAKVQLSTDPSADHETSSVYSSSTSEVCTDEEARERELELEMEMEMDAQSDDVTSVRSFTEGTTDRSYGAPGGFTGEGEFVEGPSSPMSMSGPRSFAEGSSAMYRRPSWHVPDTAIRIPQPQPAGGPVFRSPDGSPRHGYGAVWTGYGYAYMPPGDGLRFAGSPRARFSRSVASDHRQRPLESSPRAGNFPRHAHDNGRMRGHGQSEGMEEGQPHNMLAAKSEMARRSNQTDSPKLSPRGSSNASRSTPTISLDPAPHRSNTPLALATPLPPSPDPASVKSSPTTASSNPNGNRGNLSRVPSLRLNPMHGSPQHSPSGRPKFLNTSPNPSYRTPQSRSPSASACSSPRFASGFSPVTARYVPHCDPLGGEPSTIYQTPITRSPRLAVPPSRSPTVDSMSSTGQLSPSVNSPSHGALNSSFTWPSPGPDILGNSPALTQPSPLSTNGHISFLPHSNSDRSAGRSSRRPQEVEGGEHDHLTREGRMTLDERMTRMEYANRVAETTPRDIFPTNHPPSLMRMGTRHGGREGPDLRVGVVDEEQAAVRGRETWTRRDRGSESDSLMGSATHTPTPTTVAHGQSQGLARQNLYSPSHGHSYSTATITAGTPPPTAIDTRHKSRERQNSRSSSPFQSNVQVLRSDSMLAPCSPSALNKVKPAPLSVLDDQDSGSSPLGSASPTPSFTGYVTSRSPSPSPIESEATTPPMGLGAGAVGAALDAVRKEEGDGQGKELQGLALGKGAGAGGEGKHVNLTVVEGGEGGDVGIFGAR</sequence>
<feature type="compositionally biased region" description="Basic and acidic residues" evidence="10">
    <location>
        <begin position="1081"/>
        <end position="1118"/>
    </location>
</feature>
<proteinExistence type="inferred from homology"/>
<feature type="compositionally biased region" description="Polar residues" evidence="10">
    <location>
        <begin position="1018"/>
        <end position="1048"/>
    </location>
</feature>